<dbReference type="Proteomes" id="UP000785679">
    <property type="component" value="Unassembled WGS sequence"/>
</dbReference>
<reference evidence="3" key="1">
    <citation type="submission" date="2019-06" db="EMBL/GenBank/DDBJ databases">
        <authorList>
            <person name="Zheng W."/>
        </authorList>
    </citation>
    <scope>NUCLEOTIDE SEQUENCE</scope>
    <source>
        <strain evidence="3">QDHG01</strain>
    </source>
</reference>
<dbReference type="Gene3D" id="2.20.110.10">
    <property type="entry name" value="Histone H3 K4-specific methyltransferase SET7/9 N-terminal domain"/>
    <property type="match status" value="2"/>
</dbReference>
<dbReference type="PANTHER" id="PTHR43215">
    <property type="entry name" value="RADIAL SPOKE HEAD 1 HOMOLOG"/>
    <property type="match status" value="1"/>
</dbReference>
<dbReference type="InterPro" id="IPR003409">
    <property type="entry name" value="MORN"/>
</dbReference>
<dbReference type="OrthoDB" id="270720at2759"/>
<dbReference type="AlphaFoldDB" id="A0A8J8NU48"/>
<dbReference type="EMBL" id="RRYP01006485">
    <property type="protein sequence ID" value="TNV81163.1"/>
    <property type="molecule type" value="Genomic_DNA"/>
</dbReference>
<gene>
    <name evidence="3" type="ORF">FGO68_gene9474</name>
</gene>
<evidence type="ECO:0008006" key="5">
    <source>
        <dbReference type="Google" id="ProtNLM"/>
    </source>
</evidence>
<comment type="caution">
    <text evidence="3">The sequence shown here is derived from an EMBL/GenBank/DDBJ whole genome shotgun (WGS) entry which is preliminary data.</text>
</comment>
<dbReference type="SUPFAM" id="SSF82185">
    <property type="entry name" value="Histone H3 K4-specific methyltransferase SET7/9 N-terminal domain"/>
    <property type="match status" value="2"/>
</dbReference>
<evidence type="ECO:0000256" key="2">
    <source>
        <dbReference type="SAM" id="MobiDB-lite"/>
    </source>
</evidence>
<dbReference type="SMART" id="SM00698">
    <property type="entry name" value="MORN"/>
    <property type="match status" value="4"/>
</dbReference>
<name>A0A8J8NU48_HALGN</name>
<feature type="region of interest" description="Disordered" evidence="2">
    <location>
        <begin position="250"/>
        <end position="280"/>
    </location>
</feature>
<keyword evidence="1" id="KW-0677">Repeat</keyword>
<protein>
    <recommendedName>
        <fullName evidence="5">MORN repeat protein</fullName>
    </recommendedName>
</protein>
<sequence length="280" mass="32265">MVEGQYQGQTMLGVPNGYGKFVYVHNKEESNKHSFVYMGYFLNGILHGKEGRLLNGQGYKLECEFVNGIANGFGKFFYPGGNIMYEGEYREGKKTGIGRKYYASGKIMFEGQLIDSIWTGFGRKYLEHSGQVSYEGACLNNIPHGFGRYYHPSNGALWYEGHFASGKFDGFGRLTDAADFDGSCTLYVGEWQQGLKHGLGAYYYDAEYVFEGRWKRDMKVEGTVTYLNERSRQVFFTNKELNGESHFLQKNYKEKKMEEESSDEEEQEERKSEMKRKQVK</sequence>
<feature type="compositionally biased region" description="Basic and acidic residues" evidence="2">
    <location>
        <begin position="268"/>
        <end position="280"/>
    </location>
</feature>
<organism evidence="3 4">
    <name type="scientific">Halteria grandinella</name>
    <dbReference type="NCBI Taxonomy" id="5974"/>
    <lineage>
        <taxon>Eukaryota</taxon>
        <taxon>Sar</taxon>
        <taxon>Alveolata</taxon>
        <taxon>Ciliophora</taxon>
        <taxon>Intramacronucleata</taxon>
        <taxon>Spirotrichea</taxon>
        <taxon>Stichotrichia</taxon>
        <taxon>Sporadotrichida</taxon>
        <taxon>Halteriidae</taxon>
        <taxon>Halteria</taxon>
    </lineage>
</organism>
<evidence type="ECO:0000313" key="3">
    <source>
        <dbReference type="EMBL" id="TNV81163.1"/>
    </source>
</evidence>
<evidence type="ECO:0000313" key="4">
    <source>
        <dbReference type="Proteomes" id="UP000785679"/>
    </source>
</evidence>
<dbReference type="PANTHER" id="PTHR43215:SF14">
    <property type="entry name" value="RADIAL SPOKE HEAD 1 HOMOLOG"/>
    <property type="match status" value="1"/>
</dbReference>
<accession>A0A8J8NU48</accession>
<proteinExistence type="predicted"/>
<keyword evidence="4" id="KW-1185">Reference proteome</keyword>
<dbReference type="Pfam" id="PF02493">
    <property type="entry name" value="MORN"/>
    <property type="match status" value="7"/>
</dbReference>
<evidence type="ECO:0000256" key="1">
    <source>
        <dbReference type="ARBA" id="ARBA00022737"/>
    </source>
</evidence>